<dbReference type="Gene3D" id="3.30.70.670">
    <property type="entry name" value="Formiminotransferase, C-terminal subdomain"/>
    <property type="match status" value="1"/>
</dbReference>
<feature type="domain" description="Formiminotransferase C-terminal subdomain" evidence="1">
    <location>
        <begin position="1"/>
        <end position="79"/>
    </location>
</feature>
<dbReference type="InterPro" id="IPR013802">
    <property type="entry name" value="Formiminotransferase_C"/>
</dbReference>
<dbReference type="Proteomes" id="UP000046155">
    <property type="component" value="Unassembled WGS sequence"/>
</dbReference>
<gene>
    <name evidence="2" type="ORF">SSCH_560006</name>
</gene>
<dbReference type="InterPro" id="IPR037070">
    <property type="entry name" value="Formiminotransferase_C_sf"/>
</dbReference>
<dbReference type="SUPFAM" id="SSF55116">
    <property type="entry name" value="Formiminotransferase domain of formiminotransferase-cyclodeaminase"/>
    <property type="match status" value="1"/>
</dbReference>
<sequence length="83" mass="9122">MGVLIEETGTAQVTINVCNFREVSLARVFETVMSEAERFGVSIVGSEIVGLVPMEALLEAAAFYLRFDGFQHDQVLEVRLSQG</sequence>
<protein>
    <submittedName>
        <fullName evidence="2">Glutamate formiminotransferase</fullName>
    </submittedName>
</protein>
<keyword evidence="3" id="KW-1185">Reference proteome</keyword>
<dbReference type="EMBL" id="CDRZ01000254">
    <property type="protein sequence ID" value="CEO89673.1"/>
    <property type="molecule type" value="Genomic_DNA"/>
</dbReference>
<name>A0A0B7MN73_9FIRM</name>
<reference evidence="3" key="1">
    <citation type="submission" date="2015-01" db="EMBL/GenBank/DDBJ databases">
        <authorList>
            <person name="Manzoor Shahid"/>
            <person name="Zubair Saima"/>
        </authorList>
    </citation>
    <scope>NUCLEOTIDE SEQUENCE [LARGE SCALE GENOMIC DNA]</scope>
    <source>
        <strain evidence="3">Sp3</strain>
    </source>
</reference>
<dbReference type="Pfam" id="PF02971">
    <property type="entry name" value="FTCD"/>
    <property type="match status" value="1"/>
</dbReference>
<dbReference type="GO" id="GO:0005542">
    <property type="term" value="F:folic acid binding"/>
    <property type="evidence" value="ECO:0007669"/>
    <property type="project" value="InterPro"/>
</dbReference>
<proteinExistence type="predicted"/>
<dbReference type="GO" id="GO:0016740">
    <property type="term" value="F:transferase activity"/>
    <property type="evidence" value="ECO:0007669"/>
    <property type="project" value="UniProtKB-KW"/>
</dbReference>
<accession>A0A0B7MN73</accession>
<evidence type="ECO:0000313" key="2">
    <source>
        <dbReference type="EMBL" id="CEO89673.1"/>
    </source>
</evidence>
<evidence type="ECO:0000259" key="1">
    <source>
        <dbReference type="SMART" id="SM01221"/>
    </source>
</evidence>
<dbReference type="SMART" id="SM01221">
    <property type="entry name" value="FTCD"/>
    <property type="match status" value="1"/>
</dbReference>
<organism evidence="2 3">
    <name type="scientific">Syntrophaceticus schinkii</name>
    <dbReference type="NCBI Taxonomy" id="499207"/>
    <lineage>
        <taxon>Bacteria</taxon>
        <taxon>Bacillati</taxon>
        <taxon>Bacillota</taxon>
        <taxon>Clostridia</taxon>
        <taxon>Thermoanaerobacterales</taxon>
        <taxon>Thermoanaerobacterales Family III. Incertae Sedis</taxon>
        <taxon>Syntrophaceticus</taxon>
    </lineage>
</organism>
<evidence type="ECO:0000313" key="3">
    <source>
        <dbReference type="Proteomes" id="UP000046155"/>
    </source>
</evidence>
<keyword evidence="2" id="KW-0808">Transferase</keyword>
<dbReference type="InterPro" id="IPR022384">
    <property type="entry name" value="FormiminoTrfase_cat_dom_sf"/>
</dbReference>
<dbReference type="AlphaFoldDB" id="A0A0B7MN73"/>